<sequence>MIGLYIMLFVSLVIYQLRSVFWLKTNIPKNNVQHSDSNDIELQPLHKSNLSRMFSM</sequence>
<dbReference type="EMBL" id="CAVMJV010000025">
    <property type="protein sequence ID" value="CAK5074199.1"/>
    <property type="molecule type" value="Genomic_DNA"/>
</dbReference>
<accession>A0ACB0Z5M8</accession>
<name>A0ACB0Z5M8_MELEN</name>
<reference evidence="1" key="1">
    <citation type="submission" date="2023-11" db="EMBL/GenBank/DDBJ databases">
        <authorList>
            <person name="Poullet M."/>
        </authorList>
    </citation>
    <scope>NUCLEOTIDE SEQUENCE</scope>
    <source>
        <strain evidence="1">E1834</strain>
    </source>
</reference>
<protein>
    <submittedName>
        <fullName evidence="1">Uncharacterized protein</fullName>
    </submittedName>
</protein>
<proteinExistence type="predicted"/>
<comment type="caution">
    <text evidence="1">The sequence shown here is derived from an EMBL/GenBank/DDBJ whole genome shotgun (WGS) entry which is preliminary data.</text>
</comment>
<evidence type="ECO:0000313" key="1">
    <source>
        <dbReference type="EMBL" id="CAK5074199.1"/>
    </source>
</evidence>
<dbReference type="Proteomes" id="UP001497535">
    <property type="component" value="Unassembled WGS sequence"/>
</dbReference>
<evidence type="ECO:0000313" key="2">
    <source>
        <dbReference type="Proteomes" id="UP001497535"/>
    </source>
</evidence>
<organism evidence="1 2">
    <name type="scientific">Meloidogyne enterolobii</name>
    <name type="common">Root-knot nematode worm</name>
    <name type="synonym">Meloidogyne mayaguensis</name>
    <dbReference type="NCBI Taxonomy" id="390850"/>
    <lineage>
        <taxon>Eukaryota</taxon>
        <taxon>Metazoa</taxon>
        <taxon>Ecdysozoa</taxon>
        <taxon>Nematoda</taxon>
        <taxon>Chromadorea</taxon>
        <taxon>Rhabditida</taxon>
        <taxon>Tylenchina</taxon>
        <taxon>Tylenchomorpha</taxon>
        <taxon>Tylenchoidea</taxon>
        <taxon>Meloidogynidae</taxon>
        <taxon>Meloidogyninae</taxon>
        <taxon>Meloidogyne</taxon>
    </lineage>
</organism>
<gene>
    <name evidence="1" type="ORF">MENTE1834_LOCUS20922</name>
</gene>
<keyword evidence="2" id="KW-1185">Reference proteome</keyword>